<dbReference type="Proteomes" id="UP000439903">
    <property type="component" value="Unassembled WGS sequence"/>
</dbReference>
<feature type="compositionally biased region" description="Basic and acidic residues" evidence="2">
    <location>
        <begin position="223"/>
        <end position="242"/>
    </location>
</feature>
<dbReference type="EMBL" id="WTPW01001636">
    <property type="protein sequence ID" value="KAF0424590.1"/>
    <property type="molecule type" value="Genomic_DNA"/>
</dbReference>
<feature type="coiled-coil region" evidence="1">
    <location>
        <begin position="169"/>
        <end position="203"/>
    </location>
</feature>
<accession>A0A8H4A439</accession>
<feature type="region of interest" description="Disordered" evidence="2">
    <location>
        <begin position="212"/>
        <end position="253"/>
    </location>
</feature>
<evidence type="ECO:0000256" key="2">
    <source>
        <dbReference type="SAM" id="MobiDB-lite"/>
    </source>
</evidence>
<evidence type="ECO:0000313" key="3">
    <source>
        <dbReference type="EMBL" id="KAF0424590.1"/>
    </source>
</evidence>
<keyword evidence="1" id="KW-0175">Coiled coil</keyword>
<organism evidence="3 4">
    <name type="scientific">Gigaspora margarita</name>
    <dbReference type="NCBI Taxonomy" id="4874"/>
    <lineage>
        <taxon>Eukaryota</taxon>
        <taxon>Fungi</taxon>
        <taxon>Fungi incertae sedis</taxon>
        <taxon>Mucoromycota</taxon>
        <taxon>Glomeromycotina</taxon>
        <taxon>Glomeromycetes</taxon>
        <taxon>Diversisporales</taxon>
        <taxon>Gigasporaceae</taxon>
        <taxon>Gigaspora</taxon>
    </lineage>
</organism>
<keyword evidence="4" id="KW-1185">Reference proteome</keyword>
<name>A0A8H4A439_GIGMA</name>
<proteinExistence type="predicted"/>
<dbReference type="AlphaFoldDB" id="A0A8H4A439"/>
<evidence type="ECO:0000256" key="1">
    <source>
        <dbReference type="SAM" id="Coils"/>
    </source>
</evidence>
<sequence length="267" mass="29675">MQKIFNHVKTLVNYSSELIALFWCVSKLSLLSGVSELITPFEPLIVIKPLTKNPLLSSETLPSTGLCQTGTSTTPNSPIRSALHSLIQSLPHTPARSSLLARHSTPVHLITSSKKLTFSHPTSHVIISLLELTSDLSNLKQKYSSFRLAESLHTEKHKVLNDKIHLKKNESLHKEIAQLRRRISDLEAENKQAKEEIKALVIINEGIGKKSDLQSKTAGSTILERKKSEREGELSDDNDGKSSSEIQPSQLSTERSFDLKAAWVMLT</sequence>
<dbReference type="OrthoDB" id="2490831at2759"/>
<evidence type="ECO:0000313" key="4">
    <source>
        <dbReference type="Proteomes" id="UP000439903"/>
    </source>
</evidence>
<reference evidence="3 4" key="1">
    <citation type="journal article" date="2019" name="Environ. Microbiol.">
        <title>At the nexus of three kingdoms: the genome of the mycorrhizal fungus Gigaspora margarita provides insights into plant, endobacterial and fungal interactions.</title>
        <authorList>
            <person name="Venice F."/>
            <person name="Ghignone S."/>
            <person name="Salvioli di Fossalunga A."/>
            <person name="Amselem J."/>
            <person name="Novero M."/>
            <person name="Xianan X."/>
            <person name="Sedzielewska Toro K."/>
            <person name="Morin E."/>
            <person name="Lipzen A."/>
            <person name="Grigoriev I.V."/>
            <person name="Henrissat B."/>
            <person name="Martin F.M."/>
            <person name="Bonfante P."/>
        </authorList>
    </citation>
    <scope>NUCLEOTIDE SEQUENCE [LARGE SCALE GENOMIC DNA]</scope>
    <source>
        <strain evidence="3 4">BEG34</strain>
    </source>
</reference>
<gene>
    <name evidence="3" type="ORF">F8M41_006482</name>
</gene>
<comment type="caution">
    <text evidence="3">The sequence shown here is derived from an EMBL/GenBank/DDBJ whole genome shotgun (WGS) entry which is preliminary data.</text>
</comment>
<feature type="compositionally biased region" description="Polar residues" evidence="2">
    <location>
        <begin position="243"/>
        <end position="253"/>
    </location>
</feature>
<protein>
    <submittedName>
        <fullName evidence="3">Uncharacterized protein</fullName>
    </submittedName>
</protein>